<dbReference type="Proteomes" id="UP000244655">
    <property type="component" value="Chromosome"/>
</dbReference>
<keyword evidence="2" id="KW-1185">Reference proteome</keyword>
<evidence type="ECO:0000313" key="1">
    <source>
        <dbReference type="EMBL" id="AWG43015.1"/>
    </source>
</evidence>
<sequence>MGITVFYLFSIFLSFAIGDNIESVENNVRQNSIFYYDVEEVEFPYAKTQTLKFEGKSHLRYAYFNFDKNKLYSYTFVFDKKLISQYSIFLSVKDKFGDATSVAPFNYLWDVGDFVVALNGNILRMTLKSYIDKES</sequence>
<gene>
    <name evidence="1" type="ORF">CR532_03460</name>
</gene>
<accession>A0A2S1LXM6</accession>
<name>A0A2S1LXM6_9SPIR</name>
<proteinExistence type="predicted"/>
<reference evidence="1 2" key="1">
    <citation type="submission" date="2018-01" db="EMBL/GenBank/DDBJ databases">
        <title>Genome sequence of Borrelia tachyglossi.</title>
        <authorList>
            <person name="Gofton A.W."/>
        </authorList>
    </citation>
    <scope>NUCLEOTIDE SEQUENCE [LARGE SCALE GENOMIC DNA]</scope>
    <source>
        <strain evidence="1 2">Bc-F10-1268</strain>
    </source>
</reference>
<organism evidence="1 2">
    <name type="scientific">Candidatus Borreliella tachyglossi</name>
    <dbReference type="NCBI Taxonomy" id="1964448"/>
    <lineage>
        <taxon>Bacteria</taxon>
        <taxon>Pseudomonadati</taxon>
        <taxon>Spirochaetota</taxon>
        <taxon>Spirochaetia</taxon>
        <taxon>Spirochaetales</taxon>
        <taxon>Borreliaceae</taxon>
        <taxon>Borreliella</taxon>
    </lineage>
</organism>
<protein>
    <submittedName>
        <fullName evidence="1">Uncharacterized protein</fullName>
    </submittedName>
</protein>
<dbReference type="EMBL" id="CP025785">
    <property type="protein sequence ID" value="AWG43015.1"/>
    <property type="molecule type" value="Genomic_DNA"/>
</dbReference>
<dbReference type="OrthoDB" id="350552at2"/>
<dbReference type="RefSeq" id="WP_108729414.1">
    <property type="nucleotide sequence ID" value="NZ_CP025785.1"/>
</dbReference>
<evidence type="ECO:0000313" key="2">
    <source>
        <dbReference type="Proteomes" id="UP000244655"/>
    </source>
</evidence>
<dbReference type="AlphaFoldDB" id="A0A2S1LXM6"/>